<dbReference type="RefSeq" id="WP_320229133.1">
    <property type="nucleotide sequence ID" value="NZ_JAVIJB010000002.1"/>
</dbReference>
<gene>
    <name evidence="2" type="ORF">RFN29_27720</name>
</gene>
<feature type="transmembrane region" description="Helical" evidence="1">
    <location>
        <begin position="310"/>
        <end position="336"/>
    </location>
</feature>
<keyword evidence="1" id="KW-1133">Transmembrane helix</keyword>
<feature type="transmembrane region" description="Helical" evidence="1">
    <location>
        <begin position="342"/>
        <end position="363"/>
    </location>
</feature>
<comment type="caution">
    <text evidence="2">The sequence shown here is derived from an EMBL/GenBank/DDBJ whole genome shotgun (WGS) entry which is preliminary data.</text>
</comment>
<accession>A0ABU4ZBL8</accession>
<keyword evidence="1" id="KW-0812">Transmembrane</keyword>
<keyword evidence="1" id="KW-0472">Membrane</keyword>
<dbReference type="Proteomes" id="UP001271249">
    <property type="component" value="Unassembled WGS sequence"/>
</dbReference>
<feature type="transmembrane region" description="Helical" evidence="1">
    <location>
        <begin position="202"/>
        <end position="225"/>
    </location>
</feature>
<feature type="transmembrane region" description="Helical" evidence="1">
    <location>
        <begin position="98"/>
        <end position="118"/>
    </location>
</feature>
<reference evidence="2 3" key="1">
    <citation type="submission" date="2023-08" db="EMBL/GenBank/DDBJ databases">
        <title>Implementing the SeqCode for naming new Mesorhizobium species isolated from Vachellia karroo root nodules.</title>
        <authorList>
            <person name="Van Lill M."/>
        </authorList>
    </citation>
    <scope>NUCLEOTIDE SEQUENCE [LARGE SCALE GENOMIC DNA]</scope>
    <source>
        <strain evidence="2 3">VK22B</strain>
    </source>
</reference>
<dbReference type="EMBL" id="JAVIJC010000038">
    <property type="protein sequence ID" value="MDX8495352.1"/>
    <property type="molecule type" value="Genomic_DNA"/>
</dbReference>
<evidence type="ECO:0000313" key="2">
    <source>
        <dbReference type="EMBL" id="MDX8495352.1"/>
    </source>
</evidence>
<feature type="transmembrane region" description="Helical" evidence="1">
    <location>
        <begin position="166"/>
        <end position="182"/>
    </location>
</feature>
<protein>
    <recommendedName>
        <fullName evidence="4">Transmembrane protein</fullName>
    </recommendedName>
</protein>
<feature type="transmembrane region" description="Helical" evidence="1">
    <location>
        <begin position="259"/>
        <end position="277"/>
    </location>
</feature>
<feature type="transmembrane region" description="Helical" evidence="1">
    <location>
        <begin position="21"/>
        <end position="46"/>
    </location>
</feature>
<evidence type="ECO:0008006" key="4">
    <source>
        <dbReference type="Google" id="ProtNLM"/>
    </source>
</evidence>
<organism evidence="2 3">
    <name type="scientific">Mesorhizobium captivum</name>
    <dbReference type="NCBI Taxonomy" id="3072319"/>
    <lineage>
        <taxon>Bacteria</taxon>
        <taxon>Pseudomonadati</taxon>
        <taxon>Pseudomonadota</taxon>
        <taxon>Alphaproteobacteria</taxon>
        <taxon>Hyphomicrobiales</taxon>
        <taxon>Phyllobacteriaceae</taxon>
        <taxon>Mesorhizobium</taxon>
    </lineage>
</organism>
<keyword evidence="3" id="KW-1185">Reference proteome</keyword>
<feature type="transmembrane region" description="Helical" evidence="1">
    <location>
        <begin position="237"/>
        <end position="253"/>
    </location>
</feature>
<sequence>MALDLSVDASAAKAAAPPGKYLFGPVADFLMLGGSAFLILPILFLVPLEYEGLVAATMVVVAYLVNYPHFAHSYQIFYRNFGRKVSGEGYDRSLQLRYIFAGIIVPLIMGAFFAYGAATANTRLLGYAANAMFFFVGWHYVKQGYGMLMVDAVLKRKFFDDRDKKVLLVNSYAVWILAWLQTNTAVTQGNYYGLQYYTFAAPAWIANIALLAAVASTAATVLMLINRWRRNGRALPYNGIVAYVSSLYLWILIARINPLWLLVVPALHSLQYLAVVWRYQTNVERDMADAARNPEPKILSVLGPLYRFRVLGFIVGGGALGYLGFWLIPSVMTALIPYDRQVLGSSLFFFIVLIFINVHHYFLDNVMWRRGNPEVSRYLFR</sequence>
<feature type="transmembrane region" description="Helical" evidence="1">
    <location>
        <begin position="124"/>
        <end position="141"/>
    </location>
</feature>
<feature type="transmembrane region" description="Helical" evidence="1">
    <location>
        <begin position="52"/>
        <end position="77"/>
    </location>
</feature>
<evidence type="ECO:0000313" key="3">
    <source>
        <dbReference type="Proteomes" id="UP001271249"/>
    </source>
</evidence>
<name>A0ABU4ZBL8_9HYPH</name>
<proteinExistence type="predicted"/>
<evidence type="ECO:0000256" key="1">
    <source>
        <dbReference type="SAM" id="Phobius"/>
    </source>
</evidence>